<reference evidence="2" key="1">
    <citation type="journal article" date="2020" name="Stud. Mycol.">
        <title>101 Dothideomycetes genomes: a test case for predicting lifestyles and emergence of pathogens.</title>
        <authorList>
            <person name="Haridas S."/>
            <person name="Albert R."/>
            <person name="Binder M."/>
            <person name="Bloem J."/>
            <person name="Labutti K."/>
            <person name="Salamov A."/>
            <person name="Andreopoulos B."/>
            <person name="Baker S."/>
            <person name="Barry K."/>
            <person name="Bills G."/>
            <person name="Bluhm B."/>
            <person name="Cannon C."/>
            <person name="Castanera R."/>
            <person name="Culley D."/>
            <person name="Daum C."/>
            <person name="Ezra D."/>
            <person name="Gonzalez J."/>
            <person name="Henrissat B."/>
            <person name="Kuo A."/>
            <person name="Liang C."/>
            <person name="Lipzen A."/>
            <person name="Lutzoni F."/>
            <person name="Magnuson J."/>
            <person name="Mondo S."/>
            <person name="Nolan M."/>
            <person name="Ohm R."/>
            <person name="Pangilinan J."/>
            <person name="Park H.-J."/>
            <person name="Ramirez L."/>
            <person name="Alfaro M."/>
            <person name="Sun H."/>
            <person name="Tritt A."/>
            <person name="Yoshinaga Y."/>
            <person name="Zwiers L.-H."/>
            <person name="Turgeon B."/>
            <person name="Goodwin S."/>
            <person name="Spatafora J."/>
            <person name="Crous P."/>
            <person name="Grigoriev I."/>
        </authorList>
    </citation>
    <scope>NUCLEOTIDE SEQUENCE</scope>
    <source>
        <strain evidence="2">CBS 113818</strain>
    </source>
</reference>
<name>A0A6A7A9W8_9PLEO</name>
<gene>
    <name evidence="2" type="ORF">CC86DRAFT_177940</name>
</gene>
<dbReference type="EMBL" id="MU006220">
    <property type="protein sequence ID" value="KAF2829943.1"/>
    <property type="molecule type" value="Genomic_DNA"/>
</dbReference>
<feature type="region of interest" description="Disordered" evidence="1">
    <location>
        <begin position="87"/>
        <end position="120"/>
    </location>
</feature>
<feature type="compositionally biased region" description="Polar residues" evidence="1">
    <location>
        <begin position="1"/>
        <end position="10"/>
    </location>
</feature>
<evidence type="ECO:0000313" key="2">
    <source>
        <dbReference type="EMBL" id="KAF2829943.1"/>
    </source>
</evidence>
<evidence type="ECO:0000256" key="1">
    <source>
        <dbReference type="SAM" id="MobiDB-lite"/>
    </source>
</evidence>
<evidence type="ECO:0000313" key="3">
    <source>
        <dbReference type="Proteomes" id="UP000799424"/>
    </source>
</evidence>
<organism evidence="2 3">
    <name type="scientific">Ophiobolus disseminans</name>
    <dbReference type="NCBI Taxonomy" id="1469910"/>
    <lineage>
        <taxon>Eukaryota</taxon>
        <taxon>Fungi</taxon>
        <taxon>Dikarya</taxon>
        <taxon>Ascomycota</taxon>
        <taxon>Pezizomycotina</taxon>
        <taxon>Dothideomycetes</taxon>
        <taxon>Pleosporomycetidae</taxon>
        <taxon>Pleosporales</taxon>
        <taxon>Pleosporineae</taxon>
        <taxon>Phaeosphaeriaceae</taxon>
        <taxon>Ophiobolus</taxon>
    </lineage>
</organism>
<feature type="region of interest" description="Disordered" evidence="1">
    <location>
        <begin position="162"/>
        <end position="212"/>
    </location>
</feature>
<keyword evidence="3" id="KW-1185">Reference proteome</keyword>
<sequence>MSLYVSTNRKQQLRSRDPRLTREGLPGDEWQNLNRAQRRDYLESHFRHAGNTSRSYQPRTTAYQDAGLYQEQRLDISAVRLGTRAALGPSFDPVDEDTHERSRRREQDYSRSRGWTDVPRSTAMPQKYRDEYNRIFNADNISEQAVADRTFNAAWRIHEPLDPRDHYRGEPSTHSRRPRTAAPTPRVESAPIGAGAYQETYGRGSRSSKFSGWDEDSVYEVPRASKFYRLFRR</sequence>
<accession>A0A6A7A9W8</accession>
<protein>
    <submittedName>
        <fullName evidence="2">Uncharacterized protein</fullName>
    </submittedName>
</protein>
<proteinExistence type="predicted"/>
<feature type="compositionally biased region" description="Basic and acidic residues" evidence="1">
    <location>
        <begin position="162"/>
        <end position="173"/>
    </location>
</feature>
<dbReference type="Proteomes" id="UP000799424">
    <property type="component" value="Unassembled WGS sequence"/>
</dbReference>
<dbReference type="AlphaFoldDB" id="A0A6A7A9W8"/>
<feature type="region of interest" description="Disordered" evidence="1">
    <location>
        <begin position="1"/>
        <end position="28"/>
    </location>
</feature>
<feature type="compositionally biased region" description="Basic and acidic residues" evidence="1">
    <location>
        <begin position="96"/>
        <end position="111"/>
    </location>
</feature>
<dbReference type="OrthoDB" id="3756612at2759"/>